<sequence>MQMGKAEITIYGAGAFGLSCGYEAAKRGAKVRVIDPHGVGAGSSGGVVGALAPHTPERWNDKKEFQFQSLIMARTHWPDVEALGGVSSGYGRTGRVQAVQNERQLELAHQRATDAEQLWQGHAEWSVYDREAAIARFGAWLPESPTGFWIFDTLSARFNPARACASLAAAIVALGGEIVRDADEQGAVIHASGWHGLRALNAAFGREVGGGVKGQAILLDFDMRDAPQIYAQSLHIIPHKDGTTAIGSTSERDFDHPNETDELADDLLARAIVAMPQLANAPEITRWAGVRPRAKSRAPMLGAWPDRAGHFIANGGFKIGFGMAPLAARVLVDVILEDRDEIPEAFRVDASL</sequence>
<dbReference type="AlphaFoldDB" id="A0A0N9ZF24"/>
<gene>
    <name evidence="2" type="ORF">IMCC12053_1569</name>
</gene>
<dbReference type="Gene3D" id="3.30.9.10">
    <property type="entry name" value="D-Amino Acid Oxidase, subunit A, domain 2"/>
    <property type="match status" value="1"/>
</dbReference>
<keyword evidence="1" id="KW-0560">Oxidoreductase</keyword>
<evidence type="ECO:0000256" key="1">
    <source>
        <dbReference type="ARBA" id="ARBA00023002"/>
    </source>
</evidence>
<dbReference type="Proteomes" id="UP000064920">
    <property type="component" value="Chromosome"/>
</dbReference>
<dbReference type="GO" id="GO:0005737">
    <property type="term" value="C:cytoplasm"/>
    <property type="evidence" value="ECO:0007669"/>
    <property type="project" value="TreeGrafter"/>
</dbReference>
<dbReference type="PANTHER" id="PTHR13847">
    <property type="entry name" value="SARCOSINE DEHYDROGENASE-RELATED"/>
    <property type="match status" value="1"/>
</dbReference>
<dbReference type="Pfam" id="PF01266">
    <property type="entry name" value="DAO"/>
    <property type="match status" value="1"/>
</dbReference>
<dbReference type="SUPFAM" id="SSF54373">
    <property type="entry name" value="FAD-linked reductases, C-terminal domain"/>
    <property type="match status" value="1"/>
</dbReference>
<name>A0A0N9ZF24_9RHOB</name>
<dbReference type="InterPro" id="IPR036188">
    <property type="entry name" value="FAD/NAD-bd_sf"/>
</dbReference>
<dbReference type="PANTHER" id="PTHR13847:SF289">
    <property type="entry name" value="GLYCINE OXIDASE"/>
    <property type="match status" value="1"/>
</dbReference>
<dbReference type="PROSITE" id="PS51257">
    <property type="entry name" value="PROKAR_LIPOPROTEIN"/>
    <property type="match status" value="1"/>
</dbReference>
<dbReference type="EMBL" id="CP012023">
    <property type="protein sequence ID" value="ALI55516.1"/>
    <property type="molecule type" value="Genomic_DNA"/>
</dbReference>
<reference evidence="2 3" key="1">
    <citation type="submission" date="2015-05" db="EMBL/GenBank/DDBJ databases">
        <authorList>
            <person name="Wang D.B."/>
            <person name="Wang M."/>
        </authorList>
    </citation>
    <scope>NUCLEOTIDE SEQUENCE [LARGE SCALE GENOMIC DNA]</scope>
    <source>
        <strain evidence="2 3">IMCC 12053</strain>
    </source>
</reference>
<dbReference type="PATRIC" id="fig|1397108.4.peg.1603"/>
<dbReference type="SUPFAM" id="SSF51905">
    <property type="entry name" value="FAD/NAD(P)-binding domain"/>
    <property type="match status" value="1"/>
</dbReference>
<proteinExistence type="predicted"/>
<organism evidence="2 3">
    <name type="scientific">Celeribacter marinus</name>
    <dbReference type="NCBI Taxonomy" id="1397108"/>
    <lineage>
        <taxon>Bacteria</taxon>
        <taxon>Pseudomonadati</taxon>
        <taxon>Pseudomonadota</taxon>
        <taxon>Alphaproteobacteria</taxon>
        <taxon>Rhodobacterales</taxon>
        <taxon>Roseobacteraceae</taxon>
        <taxon>Celeribacter</taxon>
    </lineage>
</organism>
<dbReference type="InterPro" id="IPR006076">
    <property type="entry name" value="FAD-dep_OxRdtase"/>
</dbReference>
<evidence type="ECO:0000313" key="3">
    <source>
        <dbReference type="Proteomes" id="UP000064920"/>
    </source>
</evidence>
<accession>A0A0N9ZF24</accession>
<keyword evidence="3" id="KW-1185">Reference proteome</keyword>
<dbReference type="STRING" id="1397108.IMCC12053_1569"/>
<evidence type="ECO:0000313" key="2">
    <source>
        <dbReference type="EMBL" id="ALI55516.1"/>
    </source>
</evidence>
<dbReference type="KEGG" id="cmar:IMCC12053_1569"/>
<dbReference type="GO" id="GO:0016491">
    <property type="term" value="F:oxidoreductase activity"/>
    <property type="evidence" value="ECO:0007669"/>
    <property type="project" value="UniProtKB-KW"/>
</dbReference>
<protein>
    <submittedName>
        <fullName evidence="2">Oxidoreductase, FAD-binding</fullName>
    </submittedName>
</protein>
<dbReference type="Gene3D" id="3.50.50.60">
    <property type="entry name" value="FAD/NAD(P)-binding domain"/>
    <property type="match status" value="1"/>
</dbReference>